<dbReference type="Gene3D" id="1.10.150.650">
    <property type="match status" value="1"/>
</dbReference>
<reference evidence="2 3" key="1">
    <citation type="submission" date="2019-03" db="EMBL/GenBank/DDBJ databases">
        <authorList>
            <person name="Nijsse B."/>
        </authorList>
    </citation>
    <scope>NUCLEOTIDE SEQUENCE [LARGE SCALE GENOMIC DNA]</scope>
    <source>
        <strain evidence="2">Desulfoluna butyratoxydans MSL71</strain>
    </source>
</reference>
<dbReference type="InterPro" id="IPR052018">
    <property type="entry name" value="PHP_domain"/>
</dbReference>
<dbReference type="SMART" id="SM00481">
    <property type="entry name" value="POLIIIAc"/>
    <property type="match status" value="1"/>
</dbReference>
<protein>
    <submittedName>
        <fullName evidence="2">Polymerase/histidinol phosphatase-like</fullName>
    </submittedName>
</protein>
<proteinExistence type="predicted"/>
<dbReference type="InterPro" id="IPR004013">
    <property type="entry name" value="PHP_dom"/>
</dbReference>
<dbReference type="Pfam" id="PF02811">
    <property type="entry name" value="PHP"/>
    <property type="match status" value="1"/>
</dbReference>
<evidence type="ECO:0000313" key="3">
    <source>
        <dbReference type="Proteomes" id="UP000507962"/>
    </source>
</evidence>
<dbReference type="PANTHER" id="PTHR42924:SF3">
    <property type="entry name" value="POLYMERASE_HISTIDINOL PHOSPHATASE N-TERMINAL DOMAIN-CONTAINING PROTEIN"/>
    <property type="match status" value="1"/>
</dbReference>
<sequence>MASDRASAGIDLHIHTTASDGSLSPQEVVRRARRAGLAAIAITDHDTVEGVRQLVAHGLPDDLGFITGVEISSLPPAPYRSKGSFHILGYGIDPEAPPLAEALESLRLQRETRNPQMIDRLNELGMDLTLAEVSAEAGGAVVGRPHMAAVMVRKKWVGSVAEAFDRYLATGRPAYVEKGRIDFENAVSLIRAAGGLPVLAHPVTVGLSPDDLKGLLESLARLGLAGVEAYYSTHPPELTRFLLGCAESLGLVVTGGSDYHGAYKKGIELGVGRGDLHVPFDCYATLTAALP</sequence>
<dbReference type="Gene3D" id="3.20.20.140">
    <property type="entry name" value="Metal-dependent hydrolases"/>
    <property type="match status" value="1"/>
</dbReference>
<dbReference type="GO" id="GO:0035312">
    <property type="term" value="F:5'-3' DNA exonuclease activity"/>
    <property type="evidence" value="ECO:0007669"/>
    <property type="project" value="TreeGrafter"/>
</dbReference>
<feature type="domain" description="Polymerase/histidinol phosphatase N-terminal" evidence="1">
    <location>
        <begin position="10"/>
        <end position="75"/>
    </location>
</feature>
<dbReference type="PANTHER" id="PTHR42924">
    <property type="entry name" value="EXONUCLEASE"/>
    <property type="match status" value="1"/>
</dbReference>
<evidence type="ECO:0000313" key="2">
    <source>
        <dbReference type="EMBL" id="VFQ43677.1"/>
    </source>
</evidence>
<keyword evidence="3" id="KW-1185">Reference proteome</keyword>
<dbReference type="EMBL" id="CAADHO010000002">
    <property type="protein sequence ID" value="VFQ43677.1"/>
    <property type="molecule type" value="Genomic_DNA"/>
</dbReference>
<name>A0A4U8YJT3_9BACT</name>
<evidence type="ECO:0000259" key="1">
    <source>
        <dbReference type="SMART" id="SM00481"/>
    </source>
</evidence>
<organism evidence="2 3">
    <name type="scientific">Desulfoluna butyratoxydans</name>
    <dbReference type="NCBI Taxonomy" id="231438"/>
    <lineage>
        <taxon>Bacteria</taxon>
        <taxon>Pseudomonadati</taxon>
        <taxon>Thermodesulfobacteriota</taxon>
        <taxon>Desulfobacteria</taxon>
        <taxon>Desulfobacterales</taxon>
        <taxon>Desulfolunaceae</taxon>
        <taxon>Desulfoluna</taxon>
    </lineage>
</organism>
<dbReference type="SUPFAM" id="SSF89550">
    <property type="entry name" value="PHP domain-like"/>
    <property type="match status" value="1"/>
</dbReference>
<dbReference type="AlphaFoldDB" id="A0A4U8YJT3"/>
<dbReference type="InterPro" id="IPR016195">
    <property type="entry name" value="Pol/histidinol_Pase-like"/>
</dbReference>
<dbReference type="GO" id="GO:0004534">
    <property type="term" value="F:5'-3' RNA exonuclease activity"/>
    <property type="evidence" value="ECO:0007669"/>
    <property type="project" value="TreeGrafter"/>
</dbReference>
<dbReference type="Proteomes" id="UP000507962">
    <property type="component" value="Unassembled WGS sequence"/>
</dbReference>
<dbReference type="InterPro" id="IPR003141">
    <property type="entry name" value="Pol/His_phosphatase_N"/>
</dbReference>
<dbReference type="RefSeq" id="WP_246317730.1">
    <property type="nucleotide sequence ID" value="NZ_CAADHO010000002.1"/>
</dbReference>
<accession>A0A4U8YJT3</accession>
<gene>
    <name evidence="2" type="ORF">MSL71_13160</name>
</gene>
<dbReference type="CDD" id="cd07438">
    <property type="entry name" value="PHP_HisPPase_AMP"/>
    <property type="match status" value="1"/>
</dbReference>